<name>A0A0X3TWD2_9RHOB</name>
<dbReference type="OrthoDB" id="9798191at2"/>
<dbReference type="EMBL" id="LQBP01000005">
    <property type="protein sequence ID" value="KUJ78876.1"/>
    <property type="molecule type" value="Genomic_DNA"/>
</dbReference>
<evidence type="ECO:0000256" key="1">
    <source>
        <dbReference type="ARBA" id="ARBA00004418"/>
    </source>
</evidence>
<dbReference type="PANTHER" id="PTHR43649:SF28">
    <property type="entry name" value="BINDING PROTEIN COMPONENT OF ABC SUGAR TRANSPORTER-RELATED"/>
    <property type="match status" value="1"/>
</dbReference>
<dbReference type="GO" id="GO:0042597">
    <property type="term" value="C:periplasmic space"/>
    <property type="evidence" value="ECO:0007669"/>
    <property type="project" value="UniProtKB-SubCell"/>
</dbReference>
<evidence type="ECO:0000256" key="7">
    <source>
        <dbReference type="SAM" id="SignalP"/>
    </source>
</evidence>
<dbReference type="Gene3D" id="3.40.190.10">
    <property type="entry name" value="Periplasmic binding protein-like II"/>
    <property type="match status" value="2"/>
</dbReference>
<proteinExistence type="inferred from homology"/>
<gene>
    <name evidence="8" type="ORF">AVO44_10830</name>
</gene>
<dbReference type="STRING" id="1685378.AVO44_10830"/>
<keyword evidence="4 7" id="KW-0732">Signal</keyword>
<evidence type="ECO:0000256" key="4">
    <source>
        <dbReference type="ARBA" id="ARBA00022729"/>
    </source>
</evidence>
<evidence type="ECO:0000256" key="2">
    <source>
        <dbReference type="ARBA" id="ARBA00008520"/>
    </source>
</evidence>
<dbReference type="PANTHER" id="PTHR43649">
    <property type="entry name" value="ARABINOSE-BINDING PROTEIN-RELATED"/>
    <property type="match status" value="1"/>
</dbReference>
<evidence type="ECO:0000313" key="8">
    <source>
        <dbReference type="EMBL" id="KUJ78876.1"/>
    </source>
</evidence>
<sequence>MKSIALATASTLAVMAGSSVLAGPQAEVLHWWTSGGEAKSVAVLQEEFASNGGTWTDMPVAGGGGDAAMTALRARVLSGNAPTAVQLKGPAIQEWYEEGVLADISSVAEAEGWAEVLPASIAGHMMCEGAWCAAPVNVHRVDWIWANADVLAANGIEMPTTWDEFNAAAEKLQAAGVIPLAHGGQAWQDATVFETVVLGIGGPEFFQKALVDLDTDALTSDTMVQVFDQMRTLRGYVDENFSGRDWNLATAMVMNGEAAFQIMGDWAKGEFLAAGKKPGEDFLCASTPGDGYLYNVDSFAMFDVDGDDKKAGQDLLAKLIVAPNFQKVFNLNKGSIPARTDVALDDFDICANLSAEDMGATSDAGSLLPSYAHGMALRGAQSGAITDVVTAHFNSDMSSADAVQQLADAVANSY</sequence>
<comment type="caution">
    <text evidence="8">The sequence shown here is derived from an EMBL/GenBank/DDBJ whole genome shotgun (WGS) entry which is preliminary data.</text>
</comment>
<dbReference type="Proteomes" id="UP000053690">
    <property type="component" value="Unassembled WGS sequence"/>
</dbReference>
<evidence type="ECO:0000256" key="6">
    <source>
        <dbReference type="ARBA" id="ARBA00049753"/>
    </source>
</evidence>
<dbReference type="AlphaFoldDB" id="A0A0X3TWD2"/>
<evidence type="ECO:0000313" key="9">
    <source>
        <dbReference type="Proteomes" id="UP000053690"/>
    </source>
</evidence>
<dbReference type="InterPro" id="IPR006059">
    <property type="entry name" value="SBP"/>
</dbReference>
<feature type="signal peptide" evidence="7">
    <location>
        <begin position="1"/>
        <end position="22"/>
    </location>
</feature>
<keyword evidence="9" id="KW-1185">Reference proteome</keyword>
<evidence type="ECO:0000256" key="5">
    <source>
        <dbReference type="ARBA" id="ARBA00049629"/>
    </source>
</evidence>
<feature type="chain" id="PRO_5007054440" description="Probable sugar-binding periplasmic protein" evidence="7">
    <location>
        <begin position="23"/>
        <end position="414"/>
    </location>
</feature>
<dbReference type="SUPFAM" id="SSF53850">
    <property type="entry name" value="Periplasmic binding protein-like II"/>
    <property type="match status" value="1"/>
</dbReference>
<protein>
    <recommendedName>
        <fullName evidence="6">Probable sugar-binding periplasmic protein</fullName>
    </recommendedName>
</protein>
<evidence type="ECO:0000256" key="3">
    <source>
        <dbReference type="ARBA" id="ARBA00022448"/>
    </source>
</evidence>
<keyword evidence="3" id="KW-0813">Transport</keyword>
<reference evidence="9" key="1">
    <citation type="submission" date="2015-12" db="EMBL/GenBank/DDBJ databases">
        <authorList>
            <person name="Zhang G."/>
            <person name="Stingl U."/>
        </authorList>
    </citation>
    <scope>NUCLEOTIDE SEQUENCE [LARGE SCALE GENOMIC DNA]</scope>
    <source>
        <strain evidence="9">ZGT108</strain>
    </source>
</reference>
<organism evidence="8 9">
    <name type="scientific">Ruegeria profundi</name>
    <dbReference type="NCBI Taxonomy" id="1685378"/>
    <lineage>
        <taxon>Bacteria</taxon>
        <taxon>Pseudomonadati</taxon>
        <taxon>Pseudomonadota</taxon>
        <taxon>Alphaproteobacteria</taxon>
        <taxon>Rhodobacterales</taxon>
        <taxon>Roseobacteraceae</taxon>
        <taxon>Ruegeria</taxon>
    </lineage>
</organism>
<comment type="subcellular location">
    <subcellularLocation>
        <location evidence="1">Periplasm</location>
    </subcellularLocation>
</comment>
<dbReference type="Pfam" id="PF01547">
    <property type="entry name" value="SBP_bac_1"/>
    <property type="match status" value="1"/>
</dbReference>
<dbReference type="InterPro" id="IPR050490">
    <property type="entry name" value="Bact_solute-bd_prot1"/>
</dbReference>
<comment type="similarity">
    <text evidence="2">Belongs to the bacterial solute-binding protein 1 family.</text>
</comment>
<comment type="function">
    <text evidence="5">Part of a binding-protein-dependent transport system for a sugar.</text>
</comment>
<dbReference type="RefSeq" id="WP_068336682.1">
    <property type="nucleotide sequence ID" value="NZ_LQBP01000005.1"/>
</dbReference>
<accession>A0A0X3TWD2</accession>